<dbReference type="EMBL" id="FWPT01000004">
    <property type="protein sequence ID" value="SMA45906.1"/>
    <property type="molecule type" value="Genomic_DNA"/>
</dbReference>
<dbReference type="RefSeq" id="WP_087109439.1">
    <property type="nucleotide sequence ID" value="NZ_CBCSCN010000002.1"/>
</dbReference>
<organism evidence="1 2">
    <name type="scientific">Parendozoicomonas haliclonae</name>
    <dbReference type="NCBI Taxonomy" id="1960125"/>
    <lineage>
        <taxon>Bacteria</taxon>
        <taxon>Pseudomonadati</taxon>
        <taxon>Pseudomonadota</taxon>
        <taxon>Gammaproteobacteria</taxon>
        <taxon>Oceanospirillales</taxon>
        <taxon>Endozoicomonadaceae</taxon>
        <taxon>Parendozoicomonas</taxon>
    </lineage>
</organism>
<evidence type="ECO:0008006" key="3">
    <source>
        <dbReference type="Google" id="ProtNLM"/>
    </source>
</evidence>
<evidence type="ECO:0000313" key="1">
    <source>
        <dbReference type="EMBL" id="SMA45906.1"/>
    </source>
</evidence>
<dbReference type="OrthoDB" id="6197245at2"/>
<accession>A0A1X7AJG4</accession>
<protein>
    <recommendedName>
        <fullName evidence="3">DUF4404 family protein</fullName>
    </recommendedName>
</protein>
<proteinExistence type="predicted"/>
<dbReference type="AlphaFoldDB" id="A0A1X7AJG4"/>
<sequence length="86" mass="9517">MSEELQLRIQTLHDMLEGQPVDECTAATLRQVTNDLQIALAQAEGTIPEEAYNEELEKAAIEFAEDHPAIAQVIRQIMNTLGNIGI</sequence>
<reference evidence="1 2" key="1">
    <citation type="submission" date="2017-03" db="EMBL/GenBank/DDBJ databases">
        <authorList>
            <person name="Afonso C.L."/>
            <person name="Miller P.J."/>
            <person name="Scott M.A."/>
            <person name="Spackman E."/>
            <person name="Goraichik I."/>
            <person name="Dimitrov K.M."/>
            <person name="Suarez D.L."/>
            <person name="Swayne D.E."/>
        </authorList>
    </citation>
    <scope>NUCLEOTIDE SEQUENCE [LARGE SCALE GENOMIC DNA]</scope>
    <source>
        <strain evidence="1">SB41UT1</strain>
    </source>
</reference>
<name>A0A1X7AJG4_9GAMM</name>
<dbReference type="Pfam" id="PF14357">
    <property type="entry name" value="DUF4404"/>
    <property type="match status" value="1"/>
</dbReference>
<dbReference type="InterPro" id="IPR025516">
    <property type="entry name" value="DUF4404"/>
</dbReference>
<gene>
    <name evidence="1" type="ORF">EHSB41UT_02030</name>
</gene>
<evidence type="ECO:0000313" key="2">
    <source>
        <dbReference type="Proteomes" id="UP000196573"/>
    </source>
</evidence>
<keyword evidence="2" id="KW-1185">Reference proteome</keyword>
<dbReference type="Proteomes" id="UP000196573">
    <property type="component" value="Unassembled WGS sequence"/>
</dbReference>